<organism evidence="3 4">
    <name type="scientific">Corynebacterium endometrii</name>
    <dbReference type="NCBI Taxonomy" id="2488819"/>
    <lineage>
        <taxon>Bacteria</taxon>
        <taxon>Bacillati</taxon>
        <taxon>Actinomycetota</taxon>
        <taxon>Actinomycetes</taxon>
        <taxon>Mycobacteriales</taxon>
        <taxon>Corynebacteriaceae</taxon>
        <taxon>Corynebacterium</taxon>
    </lineage>
</organism>
<dbReference type="InterPro" id="IPR004408">
    <property type="entry name" value="Biotin_CoA_COase_ligase"/>
</dbReference>
<dbReference type="SUPFAM" id="SSF55681">
    <property type="entry name" value="Class II aaRS and biotin synthetases"/>
    <property type="match status" value="1"/>
</dbReference>
<dbReference type="Pfam" id="PF03099">
    <property type="entry name" value="BPL_LplA_LipB"/>
    <property type="match status" value="1"/>
</dbReference>
<name>A0A4P7QEP1_9CORY</name>
<evidence type="ECO:0000313" key="4">
    <source>
        <dbReference type="Proteomes" id="UP000296352"/>
    </source>
</evidence>
<dbReference type="CDD" id="cd16442">
    <property type="entry name" value="BPL"/>
    <property type="match status" value="1"/>
</dbReference>
<evidence type="ECO:0000256" key="1">
    <source>
        <dbReference type="ARBA" id="ARBA00022598"/>
    </source>
</evidence>
<evidence type="ECO:0000259" key="2">
    <source>
        <dbReference type="Pfam" id="PF03099"/>
    </source>
</evidence>
<dbReference type="InterPro" id="IPR004143">
    <property type="entry name" value="BPL_LPL_catalytic"/>
</dbReference>
<reference evidence="3 4" key="1">
    <citation type="submission" date="2019-04" db="EMBL/GenBank/DDBJ databases">
        <title>Corynebacterium endometrii sp. nov., isolated from the uterus of a cow with endometritis.</title>
        <authorList>
            <person name="Ballas P."/>
            <person name="Ruckert C."/>
            <person name="Wagener K."/>
            <person name="Drillich M."/>
            <person name="Kaempfer P."/>
            <person name="Busse H.-J."/>
            <person name="Ehling-Schulz M."/>
        </authorList>
    </citation>
    <scope>NUCLEOTIDE SEQUENCE [LARGE SCALE GENOMIC DNA]</scope>
    <source>
        <strain evidence="3 4">LMM-1653</strain>
    </source>
</reference>
<dbReference type="Gene3D" id="3.30.930.10">
    <property type="entry name" value="Bira Bifunctional Protein, Domain 2"/>
    <property type="match status" value="1"/>
</dbReference>
<dbReference type="PANTHER" id="PTHR12835">
    <property type="entry name" value="BIOTIN PROTEIN LIGASE"/>
    <property type="match status" value="1"/>
</dbReference>
<dbReference type="NCBIfam" id="TIGR00121">
    <property type="entry name" value="birA_ligase"/>
    <property type="match status" value="1"/>
</dbReference>
<dbReference type="KEGG" id="cee:CENDO_02660"/>
<dbReference type="PANTHER" id="PTHR12835:SF5">
    <property type="entry name" value="BIOTIN--PROTEIN LIGASE"/>
    <property type="match status" value="1"/>
</dbReference>
<dbReference type="OrthoDB" id="9807064at2"/>
<feature type="domain" description="BPL/LPL catalytic" evidence="2">
    <location>
        <begin position="16"/>
        <end position="127"/>
    </location>
</feature>
<dbReference type="AlphaFoldDB" id="A0A4P7QEP1"/>
<dbReference type="GO" id="GO:0005737">
    <property type="term" value="C:cytoplasm"/>
    <property type="evidence" value="ECO:0007669"/>
    <property type="project" value="TreeGrafter"/>
</dbReference>
<dbReference type="GO" id="GO:0004077">
    <property type="term" value="F:biotin--[biotin carboxyl-carrier protein] ligase activity"/>
    <property type="evidence" value="ECO:0007669"/>
    <property type="project" value="UniProtKB-EC"/>
</dbReference>
<keyword evidence="4" id="KW-1185">Reference proteome</keyword>
<keyword evidence="1 3" id="KW-0436">Ligase</keyword>
<protein>
    <submittedName>
        <fullName evidence="3">Bifunctional ligase/repressor BirA</fullName>
        <ecNumber evidence="3">6.3.4.15</ecNumber>
    </submittedName>
</protein>
<dbReference type="Proteomes" id="UP000296352">
    <property type="component" value="Chromosome"/>
</dbReference>
<accession>A0A4P7QEP1</accession>
<dbReference type="Gene3D" id="2.30.30.100">
    <property type="match status" value="1"/>
</dbReference>
<gene>
    <name evidence="3" type="primary">birA</name>
    <name evidence="3" type="ORF">CENDO_02660</name>
</gene>
<dbReference type="EMBL" id="CP039247">
    <property type="protein sequence ID" value="QCB27830.1"/>
    <property type="molecule type" value="Genomic_DNA"/>
</dbReference>
<dbReference type="RefSeq" id="WP_136140647.1">
    <property type="nucleotide sequence ID" value="NZ_CP039247.1"/>
</dbReference>
<dbReference type="InterPro" id="IPR045864">
    <property type="entry name" value="aa-tRNA-synth_II/BPL/LPL"/>
</dbReference>
<evidence type="ECO:0000313" key="3">
    <source>
        <dbReference type="EMBL" id="QCB27830.1"/>
    </source>
</evidence>
<proteinExistence type="predicted"/>
<sequence length="227" mass="23688">MKWLKEYVDLCASTNAELLERETLKDGAALIARGQTGARGRLGRQWASPAGTQAIISVGLLPQDVSRFGLLPLAAGLALTDALPGVGLKWPNDGLVEGKKIAGILCEAAADAASPCGMRVVIGMGINVTDAPLDTATCVQHLGWGLSVEEVVHRVLGALSVRVEQWAAGRDIVQEYSQVCTSVGQRVRLQAPGGDVVGKVDRISSDGSLIIAGKSYSAGDVTHLRPA</sequence>
<dbReference type="EC" id="6.3.4.15" evidence="3"/>